<protein>
    <submittedName>
        <fullName evidence="1">Uncharacterized protein</fullName>
    </submittedName>
</protein>
<dbReference type="EMBL" id="JAAIUW010000005">
    <property type="protein sequence ID" value="KAF7832155.1"/>
    <property type="molecule type" value="Genomic_DNA"/>
</dbReference>
<sequence>MRHESHSSIKSTQIPKYNAKRSFKMCVRRDFTHLRRDHESLSSIKSNLILKPHAKQSV</sequence>
<dbReference type="AlphaFoldDB" id="A0A835C5R5"/>
<comment type="caution">
    <text evidence="1">The sequence shown here is derived from an EMBL/GenBank/DDBJ whole genome shotgun (WGS) entry which is preliminary data.</text>
</comment>
<accession>A0A835C5R5</accession>
<evidence type="ECO:0000313" key="2">
    <source>
        <dbReference type="Proteomes" id="UP000634136"/>
    </source>
</evidence>
<gene>
    <name evidence="1" type="ORF">G2W53_014488</name>
</gene>
<evidence type="ECO:0000313" key="1">
    <source>
        <dbReference type="EMBL" id="KAF7832155.1"/>
    </source>
</evidence>
<organism evidence="1 2">
    <name type="scientific">Senna tora</name>
    <dbReference type="NCBI Taxonomy" id="362788"/>
    <lineage>
        <taxon>Eukaryota</taxon>
        <taxon>Viridiplantae</taxon>
        <taxon>Streptophyta</taxon>
        <taxon>Embryophyta</taxon>
        <taxon>Tracheophyta</taxon>
        <taxon>Spermatophyta</taxon>
        <taxon>Magnoliopsida</taxon>
        <taxon>eudicotyledons</taxon>
        <taxon>Gunneridae</taxon>
        <taxon>Pentapetalae</taxon>
        <taxon>rosids</taxon>
        <taxon>fabids</taxon>
        <taxon>Fabales</taxon>
        <taxon>Fabaceae</taxon>
        <taxon>Caesalpinioideae</taxon>
        <taxon>Cassia clade</taxon>
        <taxon>Senna</taxon>
    </lineage>
</organism>
<name>A0A835C5R5_9FABA</name>
<keyword evidence="2" id="KW-1185">Reference proteome</keyword>
<proteinExistence type="predicted"/>
<reference evidence="1" key="1">
    <citation type="submission" date="2020-09" db="EMBL/GenBank/DDBJ databases">
        <title>Genome-Enabled Discovery of Anthraquinone Biosynthesis in Senna tora.</title>
        <authorList>
            <person name="Kang S.-H."/>
            <person name="Pandey R.P."/>
            <person name="Lee C.-M."/>
            <person name="Sim J.-S."/>
            <person name="Jeong J.-T."/>
            <person name="Choi B.-S."/>
            <person name="Jung M."/>
            <person name="Ginzburg D."/>
            <person name="Zhao K."/>
            <person name="Won S.Y."/>
            <person name="Oh T.-J."/>
            <person name="Yu Y."/>
            <person name="Kim N.-H."/>
            <person name="Lee O.R."/>
            <person name="Lee T.-H."/>
            <person name="Bashyal P."/>
            <person name="Kim T.-S."/>
            <person name="Lee W.-H."/>
            <person name="Kawkins C."/>
            <person name="Kim C.-K."/>
            <person name="Kim J.S."/>
            <person name="Ahn B.O."/>
            <person name="Rhee S.Y."/>
            <person name="Sohng J.K."/>
        </authorList>
    </citation>
    <scope>NUCLEOTIDE SEQUENCE</scope>
    <source>
        <tissue evidence="1">Leaf</tissue>
    </source>
</reference>
<dbReference type="Proteomes" id="UP000634136">
    <property type="component" value="Unassembled WGS sequence"/>
</dbReference>